<evidence type="ECO:0000256" key="4">
    <source>
        <dbReference type="ARBA" id="ARBA00022670"/>
    </source>
</evidence>
<evidence type="ECO:0000256" key="5">
    <source>
        <dbReference type="ARBA" id="ARBA00022692"/>
    </source>
</evidence>
<keyword evidence="9" id="KW-0482">Metalloprotease</keyword>
<evidence type="ECO:0000256" key="10">
    <source>
        <dbReference type="ARBA" id="ARBA00023136"/>
    </source>
</evidence>
<evidence type="ECO:0000256" key="9">
    <source>
        <dbReference type="ARBA" id="ARBA00023049"/>
    </source>
</evidence>
<proteinExistence type="inferred from homology"/>
<evidence type="ECO:0000313" key="14">
    <source>
        <dbReference type="Proteomes" id="UP001140206"/>
    </source>
</evidence>
<dbReference type="Proteomes" id="UP001140206">
    <property type="component" value="Chromosome 1"/>
</dbReference>
<evidence type="ECO:0000256" key="11">
    <source>
        <dbReference type="SAM" id="Phobius"/>
    </source>
</evidence>
<name>A0AAV8GWH6_9POAL</name>
<feature type="domain" description="PDZ" evidence="12">
    <location>
        <begin position="200"/>
        <end position="264"/>
    </location>
</feature>
<evidence type="ECO:0000256" key="8">
    <source>
        <dbReference type="ARBA" id="ARBA00022989"/>
    </source>
</evidence>
<dbReference type="InterPro" id="IPR036034">
    <property type="entry name" value="PDZ_sf"/>
</dbReference>
<dbReference type="AlphaFoldDB" id="A0AAV8GWH6"/>
<keyword evidence="14" id="KW-1185">Reference proteome</keyword>
<evidence type="ECO:0000256" key="1">
    <source>
        <dbReference type="ARBA" id="ARBA00001947"/>
    </source>
</evidence>
<protein>
    <recommendedName>
        <fullName evidence="12">PDZ domain-containing protein</fullName>
    </recommendedName>
</protein>
<dbReference type="GO" id="GO:0004222">
    <property type="term" value="F:metalloendopeptidase activity"/>
    <property type="evidence" value="ECO:0007669"/>
    <property type="project" value="InterPro"/>
</dbReference>
<comment type="caution">
    <text evidence="13">The sequence shown here is derived from an EMBL/GenBank/DDBJ whole genome shotgun (WGS) entry which is preliminary data.</text>
</comment>
<dbReference type="InterPro" id="IPR001478">
    <property type="entry name" value="PDZ"/>
</dbReference>
<keyword evidence="8 11" id="KW-1133">Transmembrane helix</keyword>
<feature type="transmembrane region" description="Helical" evidence="11">
    <location>
        <begin position="177"/>
        <end position="197"/>
    </location>
</feature>
<keyword evidence="10 11" id="KW-0472">Membrane</keyword>
<dbReference type="SUPFAM" id="SSF50156">
    <property type="entry name" value="PDZ domain-like"/>
    <property type="match status" value="1"/>
</dbReference>
<comment type="subcellular location">
    <subcellularLocation>
        <location evidence="2">Membrane</location>
        <topology evidence="2">Multi-pass membrane protein</topology>
    </subcellularLocation>
</comment>
<accession>A0AAV8GWH6</accession>
<evidence type="ECO:0000259" key="12">
    <source>
        <dbReference type="SMART" id="SM00228"/>
    </source>
</evidence>
<organism evidence="13 14">
    <name type="scientific">Rhynchospora pubera</name>
    <dbReference type="NCBI Taxonomy" id="906938"/>
    <lineage>
        <taxon>Eukaryota</taxon>
        <taxon>Viridiplantae</taxon>
        <taxon>Streptophyta</taxon>
        <taxon>Embryophyta</taxon>
        <taxon>Tracheophyta</taxon>
        <taxon>Spermatophyta</taxon>
        <taxon>Magnoliopsida</taxon>
        <taxon>Liliopsida</taxon>
        <taxon>Poales</taxon>
        <taxon>Cyperaceae</taxon>
        <taxon>Cyperoideae</taxon>
        <taxon>Rhynchosporeae</taxon>
        <taxon>Rhynchospora</taxon>
    </lineage>
</organism>
<feature type="transmembrane region" description="Helical" evidence="11">
    <location>
        <begin position="408"/>
        <end position="426"/>
    </location>
</feature>
<comment type="cofactor">
    <cofactor evidence="1">
        <name>Zn(2+)</name>
        <dbReference type="ChEBI" id="CHEBI:29105"/>
    </cofactor>
</comment>
<dbReference type="PANTHER" id="PTHR42837">
    <property type="entry name" value="REGULATOR OF SIGMA-E PROTEASE RSEP"/>
    <property type="match status" value="1"/>
</dbReference>
<dbReference type="EMBL" id="JAMFTS010000001">
    <property type="protein sequence ID" value="KAJ4809399.1"/>
    <property type="molecule type" value="Genomic_DNA"/>
</dbReference>
<keyword evidence="5 11" id="KW-0812">Transmembrane</keyword>
<keyword evidence="7" id="KW-0862">Zinc</keyword>
<evidence type="ECO:0000256" key="2">
    <source>
        <dbReference type="ARBA" id="ARBA00004141"/>
    </source>
</evidence>
<sequence length="438" mass="46192">MLLRVSPQAQLHPPTPRGCYASLPLSFALSHSTSLSFSTTTSSSSPLPPLLLFSQTHNPPRSHPPCAFASPSPGLLPSLESFQSVIEATSVLTAIIVVHEGGHFLAATLQGIHVSKFAIGFGPVLARFVYPKGGVEYSVRAFPLGGFVAFPDAEDPDCNIPADDPDLLRNRPVVDRVFVVSAGVAANIAFAFFLIFAQSLTTGLPVQEPLPGVLVPDVRPGSAASRSGLLPGDIVLSSPSVSDLVDIIKSNPEKSISLKIQRGGLTDPLDLKIVPDLSPDGTGRIGVQLSPNFRVTRLKAKNLAEATNFATREFVALTGSVFEGLKQTFLNFSQSAEKVSGPVAIIAVGAEVAKSSADGLFQFAAVINLNLAAMNLLPLPALDGGTLALLLVEAVRGGRRIPREVEQVITSLGVSLVVMLGLFLIVRDTLNLDFIKML</sequence>
<evidence type="ECO:0000256" key="7">
    <source>
        <dbReference type="ARBA" id="ARBA00022833"/>
    </source>
</evidence>
<dbReference type="Gene3D" id="2.30.42.10">
    <property type="match status" value="1"/>
</dbReference>
<dbReference type="PANTHER" id="PTHR42837:SF2">
    <property type="entry name" value="MEMBRANE METALLOPROTEASE ARASP2, CHLOROPLASTIC-RELATED"/>
    <property type="match status" value="1"/>
</dbReference>
<gene>
    <name evidence="13" type="ORF">LUZ62_021965</name>
</gene>
<dbReference type="InterPro" id="IPR008915">
    <property type="entry name" value="Peptidase_M50"/>
</dbReference>
<dbReference type="CDD" id="cd23081">
    <property type="entry name" value="cpPDZ_EcRseP-like"/>
    <property type="match status" value="1"/>
</dbReference>
<dbReference type="SMART" id="SM00228">
    <property type="entry name" value="PDZ"/>
    <property type="match status" value="1"/>
</dbReference>
<comment type="similarity">
    <text evidence="3">Belongs to the peptidase M50A family.</text>
</comment>
<dbReference type="CDD" id="cd06163">
    <property type="entry name" value="S2P-M50_PDZ_RseP-like"/>
    <property type="match status" value="1"/>
</dbReference>
<evidence type="ECO:0000256" key="3">
    <source>
        <dbReference type="ARBA" id="ARBA00009989"/>
    </source>
</evidence>
<evidence type="ECO:0000313" key="13">
    <source>
        <dbReference type="EMBL" id="KAJ4809399.1"/>
    </source>
</evidence>
<keyword evidence="6" id="KW-0378">Hydrolase</keyword>
<dbReference type="NCBIfam" id="TIGR00054">
    <property type="entry name" value="RIP metalloprotease RseP"/>
    <property type="match status" value="1"/>
</dbReference>
<dbReference type="Pfam" id="PF02163">
    <property type="entry name" value="Peptidase_M50"/>
    <property type="match status" value="1"/>
</dbReference>
<evidence type="ECO:0000256" key="6">
    <source>
        <dbReference type="ARBA" id="ARBA00022801"/>
    </source>
</evidence>
<keyword evidence="4" id="KW-0645">Protease</keyword>
<dbReference type="GO" id="GO:0016020">
    <property type="term" value="C:membrane"/>
    <property type="evidence" value="ECO:0007669"/>
    <property type="project" value="UniProtKB-SubCell"/>
</dbReference>
<dbReference type="GO" id="GO:0006508">
    <property type="term" value="P:proteolysis"/>
    <property type="evidence" value="ECO:0007669"/>
    <property type="project" value="UniProtKB-KW"/>
</dbReference>
<dbReference type="InterPro" id="IPR004387">
    <property type="entry name" value="Pept_M50_Zn"/>
</dbReference>
<reference evidence="13" key="1">
    <citation type="submission" date="2022-08" db="EMBL/GenBank/DDBJ databases">
        <authorList>
            <person name="Marques A."/>
        </authorList>
    </citation>
    <scope>NUCLEOTIDE SEQUENCE</scope>
    <source>
        <strain evidence="13">RhyPub2mFocal</strain>
        <tissue evidence="13">Leaves</tissue>
    </source>
</reference>